<comment type="caution">
    <text evidence="1">The sequence shown here is derived from an EMBL/GenBank/DDBJ whole genome shotgun (WGS) entry which is preliminary data.</text>
</comment>
<protein>
    <submittedName>
        <fullName evidence="1">Uncharacterized protein</fullName>
    </submittedName>
</protein>
<organism evidence="1 2">
    <name type="scientific">Nesterenkonia jeotgali</name>
    <dbReference type="NCBI Taxonomy" id="317018"/>
    <lineage>
        <taxon>Bacteria</taxon>
        <taxon>Bacillati</taxon>
        <taxon>Actinomycetota</taxon>
        <taxon>Actinomycetes</taxon>
        <taxon>Micrococcales</taxon>
        <taxon>Micrococcaceae</taxon>
        <taxon>Nesterenkonia</taxon>
    </lineage>
</organism>
<sequence length="149" mass="16727">MDSPITLGHIQVASLDTYPSRGEPEDPRWEVTYSGRNEDGCWHVLGGLLLSDEYSVATIVLQAHIDEDSDDGPLSEEDFRKAITADDYILTTLYRRARHTALVLVGLAESDIEVPLYVEPDIASDEERVTQRQALIEQMRAENDEHEAS</sequence>
<accession>A0A0W8ICX2</accession>
<dbReference type="STRING" id="317018.AVL63_04570"/>
<evidence type="ECO:0000313" key="1">
    <source>
        <dbReference type="EMBL" id="KUG57802.1"/>
    </source>
</evidence>
<dbReference type="EMBL" id="LQBM01000004">
    <property type="protein sequence ID" value="KUG57802.1"/>
    <property type="molecule type" value="Genomic_DNA"/>
</dbReference>
<name>A0A0W8ICX2_9MICC</name>
<evidence type="ECO:0000313" key="2">
    <source>
        <dbReference type="Proteomes" id="UP000054023"/>
    </source>
</evidence>
<dbReference type="Proteomes" id="UP000054023">
    <property type="component" value="Unassembled WGS sequence"/>
</dbReference>
<reference evidence="2" key="1">
    <citation type="submission" date="2015-12" db="EMBL/GenBank/DDBJ databases">
        <authorList>
            <person name="Nair G.R."/>
            <person name="Kaur G."/>
            <person name="Mayilraj S."/>
        </authorList>
    </citation>
    <scope>NUCLEOTIDE SEQUENCE [LARGE SCALE GENOMIC DNA]</scope>
    <source>
        <strain evidence="2">CD08_7</strain>
    </source>
</reference>
<proteinExistence type="predicted"/>
<dbReference type="RefSeq" id="WP_058889036.1">
    <property type="nucleotide sequence ID" value="NZ_LQBM01000004.1"/>
</dbReference>
<keyword evidence="2" id="KW-1185">Reference proteome</keyword>
<dbReference type="AlphaFoldDB" id="A0A0W8ICX2"/>
<gene>
    <name evidence="1" type="ORF">AVL63_04570</name>
</gene>